<dbReference type="SFLD" id="SFLDS00029">
    <property type="entry name" value="Radical_SAM"/>
    <property type="match status" value="1"/>
</dbReference>
<evidence type="ECO:0000256" key="13">
    <source>
        <dbReference type="ARBA" id="ARBA00024295"/>
    </source>
</evidence>
<dbReference type="PANTHER" id="PTHR13932:SF6">
    <property type="entry name" value="OXYGEN-INDEPENDENT COPROPORPHYRINOGEN III OXIDASE"/>
    <property type="match status" value="1"/>
</dbReference>
<keyword evidence="7 15" id="KW-0949">S-adenosyl-L-methionine</keyword>
<dbReference type="CDD" id="cd01335">
    <property type="entry name" value="Radical_SAM"/>
    <property type="match status" value="1"/>
</dbReference>
<evidence type="ECO:0000313" key="19">
    <source>
        <dbReference type="EMBL" id="MQA36718.1"/>
    </source>
</evidence>
<evidence type="ECO:0000256" key="14">
    <source>
        <dbReference type="ARBA" id="ARBA00048321"/>
    </source>
</evidence>
<dbReference type="GO" id="GO:0006782">
    <property type="term" value="P:protoporphyrinogen IX biosynthetic process"/>
    <property type="evidence" value="ECO:0007669"/>
    <property type="project" value="UniProtKB-UniPathway"/>
</dbReference>
<evidence type="ECO:0000256" key="2">
    <source>
        <dbReference type="ARBA" id="ARBA00004785"/>
    </source>
</evidence>
<evidence type="ECO:0000256" key="9">
    <source>
        <dbReference type="ARBA" id="ARBA00023002"/>
    </source>
</evidence>
<feature type="binding site" evidence="16">
    <location>
        <begin position="122"/>
        <end position="123"/>
    </location>
    <ligand>
        <name>S-adenosyl-L-methionine</name>
        <dbReference type="ChEBI" id="CHEBI:59789"/>
        <label>2</label>
    </ligand>
</feature>
<evidence type="ECO:0000259" key="18">
    <source>
        <dbReference type="PROSITE" id="PS51918"/>
    </source>
</evidence>
<dbReference type="InterPro" id="IPR023404">
    <property type="entry name" value="rSAM_horseshoe"/>
</dbReference>
<keyword evidence="12 15" id="KW-0627">Porphyrin biosynthesis</keyword>
<evidence type="ECO:0000256" key="12">
    <source>
        <dbReference type="ARBA" id="ARBA00023244"/>
    </source>
</evidence>
<evidence type="ECO:0000256" key="11">
    <source>
        <dbReference type="ARBA" id="ARBA00023014"/>
    </source>
</evidence>
<dbReference type="PIRSF" id="PIRSF000167">
    <property type="entry name" value="HemN"/>
    <property type="match status" value="1"/>
</dbReference>
<dbReference type="GO" id="GO:0051539">
    <property type="term" value="F:4 iron, 4 sulfur cluster binding"/>
    <property type="evidence" value="ECO:0007669"/>
    <property type="project" value="UniProtKB-KW"/>
</dbReference>
<feature type="domain" description="Radical SAM core" evidence="18">
    <location>
        <begin position="55"/>
        <end position="294"/>
    </location>
</feature>
<feature type="binding site" evidence="16">
    <location>
        <position position="195"/>
    </location>
    <ligand>
        <name>S-adenosyl-L-methionine</name>
        <dbReference type="ChEBI" id="CHEBI:59789"/>
        <label>2</label>
    </ligand>
</feature>
<dbReference type="Pfam" id="PF06969">
    <property type="entry name" value="HemN_C"/>
    <property type="match status" value="1"/>
</dbReference>
<evidence type="ECO:0000256" key="3">
    <source>
        <dbReference type="ARBA" id="ARBA00005493"/>
    </source>
</evidence>
<gene>
    <name evidence="19" type="primary">hemN</name>
    <name evidence="19" type="ORF">GEV02_01035</name>
</gene>
<evidence type="ECO:0000256" key="10">
    <source>
        <dbReference type="ARBA" id="ARBA00023004"/>
    </source>
</evidence>
<keyword evidence="10 15" id="KW-0408">Iron</keyword>
<dbReference type="FunFam" id="3.80.30.20:FF:000012">
    <property type="entry name" value="Coproporphyrinogen-III oxidase"/>
    <property type="match status" value="1"/>
</dbReference>
<dbReference type="NCBIfam" id="TIGR00538">
    <property type="entry name" value="hemN"/>
    <property type="match status" value="1"/>
</dbReference>
<comment type="catalytic activity">
    <reaction evidence="14 15">
        <text>coproporphyrinogen III + 2 S-adenosyl-L-methionine = protoporphyrinogen IX + 2 5'-deoxyadenosine + 2 L-methionine + 2 CO2</text>
        <dbReference type="Rhea" id="RHEA:15425"/>
        <dbReference type="ChEBI" id="CHEBI:16526"/>
        <dbReference type="ChEBI" id="CHEBI:17319"/>
        <dbReference type="ChEBI" id="CHEBI:57307"/>
        <dbReference type="ChEBI" id="CHEBI:57309"/>
        <dbReference type="ChEBI" id="CHEBI:57844"/>
        <dbReference type="ChEBI" id="CHEBI:59789"/>
        <dbReference type="EC" id="1.3.98.3"/>
    </reaction>
</comment>
<dbReference type="EC" id="1.3.98.3" evidence="15"/>
<dbReference type="GO" id="GO:0004109">
    <property type="term" value="F:coproporphyrinogen oxidase activity"/>
    <property type="evidence" value="ECO:0007669"/>
    <property type="project" value="InterPro"/>
</dbReference>
<keyword evidence="5 15" id="KW-0004">4Fe-4S</keyword>
<keyword evidence="6 15" id="KW-0963">Cytoplasm</keyword>
<dbReference type="InterPro" id="IPR034505">
    <property type="entry name" value="Coproporphyrinogen-III_oxidase"/>
</dbReference>
<feature type="binding site" evidence="16">
    <location>
        <position position="340"/>
    </location>
    <ligand>
        <name>S-adenosyl-L-methionine</name>
        <dbReference type="ChEBI" id="CHEBI:59789"/>
        <label>1</label>
    </ligand>
</feature>
<evidence type="ECO:0000256" key="4">
    <source>
        <dbReference type="ARBA" id="ARBA00011245"/>
    </source>
</evidence>
<dbReference type="RefSeq" id="WP_152836100.1">
    <property type="nucleotide sequence ID" value="NZ_WHUG01000001.1"/>
</dbReference>
<sequence>MSSARVIALTPSVEFDAALVRKLNQMGPRYTSYPTADRFDGGFGAQQYRAAVAGVDPAAPLSLYVHIPFCASLCYYCGCNKIITQDRDKAVEYLDYLYREIAMQGSLLSGRRRVDQLHFGGGTPTYLSDEQMAGLLATLRGQFEFAPDAEGEFSIEVDPRTVTPARIATLRSQGFNRISLGIQDFDPAVQQAVNRIQSYEQTMEVLQAARDCGFRSVSVDLIYGLPLQSVASFGPTLDKIVAARPDRVAVYNYAHMPQLFKSQRLIKAEDLPDADTKLAMLGLCIERLTEAGYVYIGMDHFALPDDDLARSQREGKLQRNFQGYSTHADAPMVALGVSAISAVGASYSQNEKTLSAYYERLDRGELPIARGIELSADDLLRRAVIGQLMCDFELDYASLTLPDGVAAADYFAAELERLKPLEEEGLLCIGSKGLRVKMRGRLLIRNICMAFDRYLHAPRVEGPQPVRYSRTI</sequence>
<evidence type="ECO:0000256" key="6">
    <source>
        <dbReference type="ARBA" id="ARBA00022490"/>
    </source>
</evidence>
<evidence type="ECO:0000256" key="8">
    <source>
        <dbReference type="ARBA" id="ARBA00022723"/>
    </source>
</evidence>
<dbReference type="GO" id="GO:0005737">
    <property type="term" value="C:cytoplasm"/>
    <property type="evidence" value="ECO:0007669"/>
    <property type="project" value="UniProtKB-SubCell"/>
</dbReference>
<dbReference type="SUPFAM" id="SSF102114">
    <property type="entry name" value="Radical SAM enzymes"/>
    <property type="match status" value="1"/>
</dbReference>
<evidence type="ECO:0000256" key="17">
    <source>
        <dbReference type="PIRSR" id="PIRSR000167-2"/>
    </source>
</evidence>
<dbReference type="InterPro" id="IPR006638">
    <property type="entry name" value="Elp3/MiaA/NifB-like_rSAM"/>
</dbReference>
<reference evidence="19 20" key="1">
    <citation type="submission" date="2019-10" db="EMBL/GenBank/DDBJ databases">
        <title>Two novel species isolated from a subtropical stream in China.</title>
        <authorList>
            <person name="Lu H."/>
        </authorList>
    </citation>
    <scope>NUCLEOTIDE SEQUENCE [LARGE SCALE GENOMIC DNA]</scope>
    <source>
        <strain evidence="19 20">FT29W</strain>
    </source>
</reference>
<dbReference type="UniPathway" id="UPA00251">
    <property type="reaction ID" value="UER00323"/>
</dbReference>
<feature type="binding site" evidence="16">
    <location>
        <position position="121"/>
    </location>
    <ligand>
        <name>S-adenosyl-L-methionine</name>
        <dbReference type="ChEBI" id="CHEBI:59789"/>
        <label>1</label>
    </ligand>
</feature>
<organism evidence="19 20">
    <name type="scientific">Rugamonas aquatica</name>
    <dbReference type="NCBI Taxonomy" id="2743357"/>
    <lineage>
        <taxon>Bacteria</taxon>
        <taxon>Pseudomonadati</taxon>
        <taxon>Pseudomonadota</taxon>
        <taxon>Betaproteobacteria</taxon>
        <taxon>Burkholderiales</taxon>
        <taxon>Oxalobacteraceae</taxon>
        <taxon>Telluria group</taxon>
        <taxon>Rugamonas</taxon>
    </lineage>
</organism>
<comment type="function">
    <text evidence="13">Involved in the heme biosynthesis. Catalyzes the anaerobic oxidative decarboxylation of propionate groups of rings A and B of coproporphyrinogen III to yield the vinyl groups in protoporphyrinogen IX.</text>
</comment>
<dbReference type="GO" id="GO:0046872">
    <property type="term" value="F:metal ion binding"/>
    <property type="evidence" value="ECO:0007669"/>
    <property type="project" value="UniProtKB-KW"/>
</dbReference>
<dbReference type="Gene3D" id="3.80.30.20">
    <property type="entry name" value="tm_1862 like domain"/>
    <property type="match status" value="1"/>
</dbReference>
<evidence type="ECO:0000256" key="16">
    <source>
        <dbReference type="PIRSR" id="PIRSR000167-1"/>
    </source>
</evidence>
<comment type="similarity">
    <text evidence="3 15">Belongs to the anaerobic coproporphyrinogen-III oxidase family.</text>
</comment>
<evidence type="ECO:0000256" key="7">
    <source>
        <dbReference type="ARBA" id="ARBA00022691"/>
    </source>
</evidence>
<comment type="subunit">
    <text evidence="4">Monomer.</text>
</comment>
<feature type="binding site" evidence="16">
    <location>
        <position position="254"/>
    </location>
    <ligand>
        <name>S-adenosyl-L-methionine</name>
        <dbReference type="ChEBI" id="CHEBI:59789"/>
        <label>2</label>
    </ligand>
</feature>
<proteinExistence type="inferred from homology"/>
<evidence type="ECO:0000256" key="15">
    <source>
        <dbReference type="PIRNR" id="PIRNR000167"/>
    </source>
</evidence>
<dbReference type="InterPro" id="IPR007197">
    <property type="entry name" value="rSAM"/>
</dbReference>
<accession>A0A6A7MWH7</accession>
<protein>
    <recommendedName>
        <fullName evidence="15">Coproporphyrinogen-III oxidase</fullName>
        <ecNumber evidence="15">1.3.98.3</ecNumber>
    </recommendedName>
</protein>
<dbReference type="GO" id="GO:0051989">
    <property type="term" value="F:coproporphyrinogen dehydrogenase activity"/>
    <property type="evidence" value="ECO:0007669"/>
    <property type="project" value="UniProtKB-EC"/>
</dbReference>
<dbReference type="SMART" id="SM00729">
    <property type="entry name" value="Elp3"/>
    <property type="match status" value="1"/>
</dbReference>
<feature type="binding site" evidence="17">
    <location>
        <position position="77"/>
    </location>
    <ligand>
        <name>[4Fe-4S] cluster</name>
        <dbReference type="ChEBI" id="CHEBI:49883"/>
        <note>4Fe-4S-S-AdoMet</note>
    </ligand>
</feature>
<dbReference type="PANTHER" id="PTHR13932">
    <property type="entry name" value="COPROPORPHYRINIGEN III OXIDASE"/>
    <property type="match status" value="1"/>
</dbReference>
<comment type="caution">
    <text evidence="19">The sequence shown here is derived from an EMBL/GenBank/DDBJ whole genome shotgun (WGS) entry which is preliminary data.</text>
</comment>
<name>A0A6A7MWH7_9BURK</name>
<dbReference type="Pfam" id="PF04055">
    <property type="entry name" value="Radical_SAM"/>
    <property type="match status" value="1"/>
</dbReference>
<keyword evidence="8 15" id="KW-0479">Metal-binding</keyword>
<dbReference type="EMBL" id="WHUG01000001">
    <property type="protein sequence ID" value="MQA36718.1"/>
    <property type="molecule type" value="Genomic_DNA"/>
</dbReference>
<keyword evidence="20" id="KW-1185">Reference proteome</keyword>
<feature type="binding site" evidence="16">
    <location>
        <position position="64"/>
    </location>
    <ligand>
        <name>S-adenosyl-L-methionine</name>
        <dbReference type="ChEBI" id="CHEBI:59789"/>
        <label>1</label>
    </ligand>
</feature>
<feature type="binding site" evidence="16">
    <location>
        <position position="183"/>
    </location>
    <ligand>
        <name>S-adenosyl-L-methionine</name>
        <dbReference type="ChEBI" id="CHEBI:59789"/>
        <label>2</label>
    </ligand>
</feature>
<comment type="cofactor">
    <cofactor evidence="15 17">
        <name>[4Fe-4S] cluster</name>
        <dbReference type="ChEBI" id="CHEBI:49883"/>
    </cofactor>
    <text evidence="15 17">Binds 1 [4Fe-4S] cluster. The cluster is coordinated with 3 cysteines and an exchangeable S-adenosyl-L-methionine.</text>
</comment>
<keyword evidence="11 15" id="KW-0411">Iron-sulfur</keyword>
<keyword evidence="9 15" id="KW-0560">Oxidoreductase</keyword>
<dbReference type="PROSITE" id="PS51918">
    <property type="entry name" value="RADICAL_SAM"/>
    <property type="match status" value="1"/>
</dbReference>
<dbReference type="Gene3D" id="1.10.10.920">
    <property type="match status" value="1"/>
</dbReference>
<feature type="binding site" evidence="17">
    <location>
        <position position="74"/>
    </location>
    <ligand>
        <name>[4Fe-4S] cluster</name>
        <dbReference type="ChEBI" id="CHEBI:49883"/>
        <note>4Fe-4S-S-AdoMet</note>
    </ligand>
</feature>
<dbReference type="InterPro" id="IPR004558">
    <property type="entry name" value="Coprogen_oxidase_HemN"/>
</dbReference>
<feature type="binding site" evidence="16">
    <location>
        <position position="156"/>
    </location>
    <ligand>
        <name>S-adenosyl-L-methionine</name>
        <dbReference type="ChEBI" id="CHEBI:59789"/>
        <label>1</label>
    </ligand>
</feature>
<dbReference type="AlphaFoldDB" id="A0A6A7MWH7"/>
<feature type="binding site" evidence="16">
    <location>
        <begin position="76"/>
        <end position="78"/>
    </location>
    <ligand>
        <name>S-adenosyl-L-methionine</name>
        <dbReference type="ChEBI" id="CHEBI:59789"/>
        <label>2</label>
    </ligand>
</feature>
<dbReference type="InterPro" id="IPR058240">
    <property type="entry name" value="rSAM_sf"/>
</dbReference>
<comment type="subcellular location">
    <subcellularLocation>
        <location evidence="1 15">Cytoplasm</location>
    </subcellularLocation>
</comment>
<evidence type="ECO:0000313" key="20">
    <source>
        <dbReference type="Proteomes" id="UP000440498"/>
    </source>
</evidence>
<feature type="binding site" evidence="17">
    <location>
        <position position="70"/>
    </location>
    <ligand>
        <name>[4Fe-4S] cluster</name>
        <dbReference type="ChEBI" id="CHEBI:49883"/>
        <note>4Fe-4S-S-AdoMet</note>
    </ligand>
</feature>
<dbReference type="InterPro" id="IPR010723">
    <property type="entry name" value="HemN_C"/>
</dbReference>
<feature type="binding site" evidence="16">
    <location>
        <position position="220"/>
    </location>
    <ligand>
        <name>S-adenosyl-L-methionine</name>
        <dbReference type="ChEBI" id="CHEBI:59789"/>
        <label>2</label>
    </ligand>
</feature>
<evidence type="ECO:0000256" key="1">
    <source>
        <dbReference type="ARBA" id="ARBA00004496"/>
    </source>
</evidence>
<dbReference type="FunFam" id="1.10.10.920:FF:000001">
    <property type="entry name" value="Coproporphyrinogen-III oxidase"/>
    <property type="match status" value="1"/>
</dbReference>
<evidence type="ECO:0000256" key="5">
    <source>
        <dbReference type="ARBA" id="ARBA00022485"/>
    </source>
</evidence>
<comment type="pathway">
    <text evidence="2 15">Porphyrin-containing compound metabolism; protoporphyrin-IX biosynthesis; protoporphyrinogen-IX from coproporphyrinogen-III (AdoMet route): step 1/1.</text>
</comment>
<dbReference type="Proteomes" id="UP000440498">
    <property type="component" value="Unassembled WGS sequence"/>
</dbReference>
<dbReference type="SFLD" id="SFLDG01065">
    <property type="entry name" value="anaerobic_coproporphyrinogen-I"/>
    <property type="match status" value="1"/>
</dbReference>